<name>A0A6A7C3I8_9PEZI</name>
<sequence length="244" mass="26601">MSQPFGGPLDYHPQQPRRSIPPAAPYYHHQPPYSIYGHTPQYGHQMSGRMPMDENDTTNGHTRRRIAVACSRCRRRKIKCSGDPGDGTGCQACRASGADVDKCNFIRVGSHQVAVGEGVEACPSSEGEHSTTNHYTFSSAVPGPETGGSYRPGMDDYRMWGQAPLTSHPYVPANQGILAPLGTEPLLPSLPSRSAQDRRLPIPTTPYSNNSIYSTDNLPELAPLGVFGDVRGRGVGRPIWPQEY</sequence>
<evidence type="ECO:0000313" key="4">
    <source>
        <dbReference type="EMBL" id="KAF2862024.1"/>
    </source>
</evidence>
<dbReference type="SUPFAM" id="SSF57701">
    <property type="entry name" value="Zn2/Cys6 DNA-binding domain"/>
    <property type="match status" value="1"/>
</dbReference>
<accession>A0A6A7C3I8</accession>
<evidence type="ECO:0000313" key="5">
    <source>
        <dbReference type="Proteomes" id="UP000799421"/>
    </source>
</evidence>
<dbReference type="AlphaFoldDB" id="A0A6A7C3I8"/>
<dbReference type="Proteomes" id="UP000799421">
    <property type="component" value="Unassembled WGS sequence"/>
</dbReference>
<dbReference type="Pfam" id="PF00172">
    <property type="entry name" value="Zn_clus"/>
    <property type="match status" value="1"/>
</dbReference>
<organism evidence="4 5">
    <name type="scientific">Piedraia hortae CBS 480.64</name>
    <dbReference type="NCBI Taxonomy" id="1314780"/>
    <lineage>
        <taxon>Eukaryota</taxon>
        <taxon>Fungi</taxon>
        <taxon>Dikarya</taxon>
        <taxon>Ascomycota</taxon>
        <taxon>Pezizomycotina</taxon>
        <taxon>Dothideomycetes</taxon>
        <taxon>Dothideomycetidae</taxon>
        <taxon>Capnodiales</taxon>
        <taxon>Piedraiaceae</taxon>
        <taxon>Piedraia</taxon>
    </lineage>
</organism>
<dbReference type="GO" id="GO:0000981">
    <property type="term" value="F:DNA-binding transcription factor activity, RNA polymerase II-specific"/>
    <property type="evidence" value="ECO:0007669"/>
    <property type="project" value="InterPro"/>
</dbReference>
<dbReference type="CDD" id="cd00067">
    <property type="entry name" value="GAL4"/>
    <property type="match status" value="1"/>
</dbReference>
<dbReference type="OrthoDB" id="5394557at2759"/>
<feature type="domain" description="Zn(2)-C6 fungal-type" evidence="3">
    <location>
        <begin position="69"/>
        <end position="105"/>
    </location>
</feature>
<dbReference type="PROSITE" id="PS50048">
    <property type="entry name" value="ZN2_CY6_FUNGAL_2"/>
    <property type="match status" value="1"/>
</dbReference>
<dbReference type="PANTHER" id="PTHR31668">
    <property type="entry name" value="GLUCOSE TRANSPORT TRANSCRIPTION REGULATOR RGT1-RELATED-RELATED"/>
    <property type="match status" value="1"/>
</dbReference>
<evidence type="ECO:0000256" key="1">
    <source>
        <dbReference type="ARBA" id="ARBA00023242"/>
    </source>
</evidence>
<dbReference type="InterPro" id="IPR050797">
    <property type="entry name" value="Carb_Metab_Trans_Reg"/>
</dbReference>
<protein>
    <recommendedName>
        <fullName evidence="3">Zn(2)-C6 fungal-type domain-containing protein</fullName>
    </recommendedName>
</protein>
<keyword evidence="5" id="KW-1185">Reference proteome</keyword>
<feature type="region of interest" description="Disordered" evidence="2">
    <location>
        <begin position="1"/>
        <end position="26"/>
    </location>
</feature>
<dbReference type="GO" id="GO:0008270">
    <property type="term" value="F:zinc ion binding"/>
    <property type="evidence" value="ECO:0007669"/>
    <property type="project" value="InterPro"/>
</dbReference>
<dbReference type="Gene3D" id="4.10.240.10">
    <property type="entry name" value="Zn(2)-C6 fungal-type DNA-binding domain"/>
    <property type="match status" value="1"/>
</dbReference>
<feature type="region of interest" description="Disordered" evidence="2">
    <location>
        <begin position="122"/>
        <end position="144"/>
    </location>
</feature>
<dbReference type="InterPro" id="IPR036864">
    <property type="entry name" value="Zn2-C6_fun-type_DNA-bd_sf"/>
</dbReference>
<keyword evidence="1" id="KW-0539">Nucleus</keyword>
<dbReference type="SMART" id="SM00066">
    <property type="entry name" value="GAL4"/>
    <property type="match status" value="1"/>
</dbReference>
<reference evidence="4" key="1">
    <citation type="journal article" date="2020" name="Stud. Mycol.">
        <title>101 Dothideomycetes genomes: a test case for predicting lifestyles and emergence of pathogens.</title>
        <authorList>
            <person name="Haridas S."/>
            <person name="Albert R."/>
            <person name="Binder M."/>
            <person name="Bloem J."/>
            <person name="Labutti K."/>
            <person name="Salamov A."/>
            <person name="Andreopoulos B."/>
            <person name="Baker S."/>
            <person name="Barry K."/>
            <person name="Bills G."/>
            <person name="Bluhm B."/>
            <person name="Cannon C."/>
            <person name="Castanera R."/>
            <person name="Culley D."/>
            <person name="Daum C."/>
            <person name="Ezra D."/>
            <person name="Gonzalez J."/>
            <person name="Henrissat B."/>
            <person name="Kuo A."/>
            <person name="Liang C."/>
            <person name="Lipzen A."/>
            <person name="Lutzoni F."/>
            <person name="Magnuson J."/>
            <person name="Mondo S."/>
            <person name="Nolan M."/>
            <person name="Ohm R."/>
            <person name="Pangilinan J."/>
            <person name="Park H.-J."/>
            <person name="Ramirez L."/>
            <person name="Alfaro M."/>
            <person name="Sun H."/>
            <person name="Tritt A."/>
            <person name="Yoshinaga Y."/>
            <person name="Zwiers L.-H."/>
            <person name="Turgeon B."/>
            <person name="Goodwin S."/>
            <person name="Spatafora J."/>
            <person name="Crous P."/>
            <person name="Grigoriev I."/>
        </authorList>
    </citation>
    <scope>NUCLEOTIDE SEQUENCE</scope>
    <source>
        <strain evidence="4">CBS 480.64</strain>
    </source>
</reference>
<evidence type="ECO:0000256" key="2">
    <source>
        <dbReference type="SAM" id="MobiDB-lite"/>
    </source>
</evidence>
<dbReference type="InterPro" id="IPR001138">
    <property type="entry name" value="Zn2Cys6_DnaBD"/>
</dbReference>
<gene>
    <name evidence="4" type="ORF">K470DRAFT_269299</name>
</gene>
<dbReference type="EMBL" id="MU005968">
    <property type="protein sequence ID" value="KAF2862024.1"/>
    <property type="molecule type" value="Genomic_DNA"/>
</dbReference>
<evidence type="ECO:0000259" key="3">
    <source>
        <dbReference type="PROSITE" id="PS50048"/>
    </source>
</evidence>
<proteinExistence type="predicted"/>